<dbReference type="InterPro" id="IPR042087">
    <property type="entry name" value="DNA_pol_B_thumb"/>
</dbReference>
<dbReference type="InterPro" id="IPR036397">
    <property type="entry name" value="RNaseH_sf"/>
</dbReference>
<evidence type="ECO:0000256" key="5">
    <source>
        <dbReference type="ARBA" id="ARBA00023125"/>
    </source>
</evidence>
<dbReference type="EMBL" id="CP131061">
    <property type="protein sequence ID" value="WNY26697.1"/>
    <property type="molecule type" value="Genomic_DNA"/>
</dbReference>
<name>A0AA96V506_9EURY</name>
<dbReference type="InterPro" id="IPR017964">
    <property type="entry name" value="DNA-dir_DNA_pol_B_CS"/>
</dbReference>
<evidence type="ECO:0000256" key="6">
    <source>
        <dbReference type="ARBA" id="ARBA00049244"/>
    </source>
</evidence>
<comment type="similarity">
    <text evidence="1 7">Belongs to the DNA polymerase type-B family.</text>
</comment>
<dbReference type="InterPro" id="IPR043502">
    <property type="entry name" value="DNA/RNA_pol_sf"/>
</dbReference>
<dbReference type="RefSeq" id="WP_338098218.1">
    <property type="nucleotide sequence ID" value="NZ_CP131061.1"/>
</dbReference>
<dbReference type="AlphaFoldDB" id="A0AA96V506"/>
<organism evidence="11 12">
    <name type="scientific">Methanolapillus ohkumae</name>
    <dbReference type="NCBI Taxonomy" id="3028298"/>
    <lineage>
        <taxon>Archaea</taxon>
        <taxon>Methanobacteriati</taxon>
        <taxon>Methanobacteriota</taxon>
        <taxon>Stenosarchaea group</taxon>
        <taxon>Methanomicrobia</taxon>
        <taxon>Methanosarcinales</taxon>
        <taxon>Methanosarcinaceae</taxon>
        <taxon>Methanolapillus</taxon>
    </lineage>
</organism>
<protein>
    <recommendedName>
        <fullName evidence="7">DNA polymerase</fullName>
        <ecNumber evidence="7">2.7.7.7</ecNumber>
    </recommendedName>
</protein>
<reference evidence="11 12" key="1">
    <citation type="submission" date="2023-07" db="EMBL/GenBank/DDBJ databases">
        <title>Closed genome sequence of Methanosarcinaceae archaeon Am2.</title>
        <authorList>
            <person name="Poehlein A."/>
            <person name="Protasov E."/>
            <person name="Platt K."/>
            <person name="Reeh H."/>
            <person name="Daniel R."/>
            <person name="Brune A."/>
        </authorList>
    </citation>
    <scope>NUCLEOTIDE SEQUENCE [LARGE SCALE GENOMIC DNA]</scope>
    <source>
        <strain evidence="11 12">Am2</strain>
    </source>
</reference>
<dbReference type="InterPro" id="IPR050240">
    <property type="entry name" value="DNA_pol_type-B"/>
</dbReference>
<dbReference type="Pfam" id="PF00136">
    <property type="entry name" value="DNA_pol_B"/>
    <property type="match status" value="1"/>
</dbReference>
<dbReference type="InterPro" id="IPR006172">
    <property type="entry name" value="DNA-dir_DNA_pol_B"/>
</dbReference>
<accession>A0AA96V506</accession>
<dbReference type="SUPFAM" id="SSF56672">
    <property type="entry name" value="DNA/RNA polymerases"/>
    <property type="match status" value="1"/>
</dbReference>
<feature type="region of interest" description="Disordered" evidence="8">
    <location>
        <begin position="1027"/>
        <end position="1060"/>
    </location>
</feature>
<keyword evidence="2 7" id="KW-0808">Transferase</keyword>
<evidence type="ECO:0000256" key="4">
    <source>
        <dbReference type="ARBA" id="ARBA00022932"/>
    </source>
</evidence>
<dbReference type="GO" id="GO:0003887">
    <property type="term" value="F:DNA-directed DNA polymerase activity"/>
    <property type="evidence" value="ECO:0007669"/>
    <property type="project" value="UniProtKB-KW"/>
</dbReference>
<dbReference type="InterPro" id="IPR006134">
    <property type="entry name" value="DNA-dir_DNA_pol_B_multi_dom"/>
</dbReference>
<proteinExistence type="inferred from homology"/>
<dbReference type="GO" id="GO:0003677">
    <property type="term" value="F:DNA binding"/>
    <property type="evidence" value="ECO:0007669"/>
    <property type="project" value="UniProtKB-KW"/>
</dbReference>
<dbReference type="GO" id="GO:0006261">
    <property type="term" value="P:DNA-templated DNA replication"/>
    <property type="evidence" value="ECO:0007669"/>
    <property type="project" value="TreeGrafter"/>
</dbReference>
<feature type="domain" description="DNA-directed DNA polymerase family B multifunctional" evidence="9">
    <location>
        <begin position="414"/>
        <end position="905"/>
    </location>
</feature>
<dbReference type="Gene3D" id="3.30.420.10">
    <property type="entry name" value="Ribonuclease H-like superfamily/Ribonuclease H"/>
    <property type="match status" value="1"/>
</dbReference>
<dbReference type="Gene3D" id="3.30.342.10">
    <property type="entry name" value="DNA Polymerase, chain B, domain 1"/>
    <property type="match status" value="1"/>
</dbReference>
<feature type="region of interest" description="Disordered" evidence="8">
    <location>
        <begin position="1091"/>
        <end position="1139"/>
    </location>
</feature>
<keyword evidence="7" id="KW-0235">DNA replication</keyword>
<dbReference type="Gene3D" id="1.10.132.60">
    <property type="entry name" value="DNA polymerase family B, C-terminal domain"/>
    <property type="match status" value="1"/>
</dbReference>
<dbReference type="Proteomes" id="UP001304970">
    <property type="component" value="Chromosome"/>
</dbReference>
<evidence type="ECO:0000256" key="1">
    <source>
        <dbReference type="ARBA" id="ARBA00005755"/>
    </source>
</evidence>
<keyword evidence="3 7" id="KW-0548">Nucleotidyltransferase</keyword>
<evidence type="ECO:0000313" key="12">
    <source>
        <dbReference type="Proteomes" id="UP001304970"/>
    </source>
</evidence>
<keyword evidence="4 7" id="KW-0239">DNA-directed DNA polymerase</keyword>
<dbReference type="PANTHER" id="PTHR10322">
    <property type="entry name" value="DNA POLYMERASE CATALYTIC SUBUNIT"/>
    <property type="match status" value="1"/>
</dbReference>
<dbReference type="GO" id="GO:0000166">
    <property type="term" value="F:nucleotide binding"/>
    <property type="evidence" value="ECO:0007669"/>
    <property type="project" value="InterPro"/>
</dbReference>
<keyword evidence="12" id="KW-1185">Reference proteome</keyword>
<evidence type="ECO:0000256" key="8">
    <source>
        <dbReference type="SAM" id="MobiDB-lite"/>
    </source>
</evidence>
<dbReference type="PROSITE" id="PS00116">
    <property type="entry name" value="DNA_POLYMERASE_B"/>
    <property type="match status" value="1"/>
</dbReference>
<dbReference type="PRINTS" id="PR00106">
    <property type="entry name" value="DNAPOLB"/>
</dbReference>
<dbReference type="InterPro" id="IPR012337">
    <property type="entry name" value="RNaseH-like_sf"/>
</dbReference>
<dbReference type="SMART" id="SM00486">
    <property type="entry name" value="POLBc"/>
    <property type="match status" value="1"/>
</dbReference>
<dbReference type="Gene3D" id="1.10.287.690">
    <property type="entry name" value="Helix hairpin bin"/>
    <property type="match status" value="1"/>
</dbReference>
<dbReference type="Gene3D" id="3.90.1600.10">
    <property type="entry name" value="Palm domain of DNA polymerase"/>
    <property type="match status" value="2"/>
</dbReference>
<dbReference type="InterPro" id="IPR023211">
    <property type="entry name" value="DNA_pol_palm_dom_sf"/>
</dbReference>
<dbReference type="SUPFAM" id="SSF53098">
    <property type="entry name" value="Ribonuclease H-like"/>
    <property type="match status" value="1"/>
</dbReference>
<dbReference type="EC" id="2.7.7.7" evidence="7"/>
<feature type="domain" description="DNA-directed DNA polymerase family B exonuclease" evidence="10">
    <location>
        <begin position="113"/>
        <end position="345"/>
    </location>
</feature>
<evidence type="ECO:0000313" key="11">
    <source>
        <dbReference type="EMBL" id="WNY26697.1"/>
    </source>
</evidence>
<dbReference type="GeneID" id="89227874"/>
<dbReference type="PANTHER" id="PTHR10322:SF23">
    <property type="entry name" value="DNA POLYMERASE DELTA CATALYTIC SUBUNIT"/>
    <property type="match status" value="1"/>
</dbReference>
<evidence type="ECO:0000256" key="2">
    <source>
        <dbReference type="ARBA" id="ARBA00022679"/>
    </source>
</evidence>
<gene>
    <name evidence="11" type="ORF">MsAm2_04700</name>
</gene>
<dbReference type="Pfam" id="PF03104">
    <property type="entry name" value="DNA_pol_B_exo1"/>
    <property type="match status" value="1"/>
</dbReference>
<sequence length="1139" mass="127870">MNFQILDADYKLIGEDEPVIRLFGRGDDGKSVCCLIPGFEPYFYIKSSASDQNETIQLLMDTFPQIIQVEPVEKYGPVGYQTKKTPYLKIFVKAPKNVPEIRDDVLKLQHVVSLYESDILFRNRFLVDLDLGGFLWVSCEEDPALDRNHLMTEIPIKADTIICSKKVTPIDRISNAGLRYLSFDIECLPDHGAMPTPDKSPVVLASFAFEPAWNGKKTRVLVGKQKPDKTWLTEWDDAPDSENETIWLQDENELMDQLFKTINDYDPDFITGYNISDFDIPYLLQRADALKKKGARIRTGISRDGSPIYSKKFGLTVKTEVTGRIIADALPLVRRNFSLKQYTLRNASKELLGREKLDVAPSEMEAHWYDNGEKLFKFVNYSRRDSELALELLLDLKMLDKYIALARITNSVIQEILDGGQTSMVEQVMLKEYGKRDRVMPIKPDDEIYEERDSEDEGLKGGAVLDPVRGLHENVIILDYKSLYPTIMMAHNLCYTTVVEEGADLKSMGLSESDLDKTPSGGIFVKSSILKGVVPSILEDLLNRRVETKRKMKQTKDMHEILALDATQMALKILLNSYYGYSGYSRARLYSMSMANSVTSIGRENILNTEKIITQDIGKVYLYDSKAWLHSEIAAEFKRKNRTTESDFETGTLSDLDKAVIAGEILIVILSVVYGDTDSVFMHCAPESGGEFAAEIFSLDDAALVGSKAAGIVTASLPAPMELEFEAVARRAVLIAKKRYAQWLFERTGSGWSDKIKVKGMETVRRDWCELTSDTMNRVLELVLIEGNVDEAAKYVRQVTSNLRSMNLKENPEFINKLVLTKNYSKKTDNYKNKQPHLTVVEKIKKRTGISTPIGTRVPFVITSGKGLFVERAEDPEYVLKNNVPLDVDYYIKKQILPPVERILEVFGVDAGSLDKYRQKGLFDFGGPDEPDMISPRPASSTLSDSSQFQKPQAAFSLDGFTKSKNSLVTNDYDTDTGPNKSPLLKEEAAEDITAGVEDTDDFSDEFISEPDFISESEMKIETNTKTNAGMETEAETSGSVIQTDVAEKDDANIQTDSNTISKSDVKNIEKTDAEIIEKTDAEIIEKAGVEIIEKADSSESVPEETRPPSTEPAASKPAQKPQERESGKRKPQRSLSDF</sequence>
<dbReference type="InterPro" id="IPR006133">
    <property type="entry name" value="DNA-dir_DNA_pol_B_exonuc"/>
</dbReference>
<evidence type="ECO:0000256" key="3">
    <source>
        <dbReference type="ARBA" id="ARBA00022695"/>
    </source>
</evidence>
<evidence type="ECO:0000259" key="10">
    <source>
        <dbReference type="Pfam" id="PF03104"/>
    </source>
</evidence>
<evidence type="ECO:0000256" key="7">
    <source>
        <dbReference type="RuleBase" id="RU000442"/>
    </source>
</evidence>
<feature type="compositionally biased region" description="Polar residues" evidence="8">
    <location>
        <begin position="1027"/>
        <end position="1043"/>
    </location>
</feature>
<keyword evidence="5 7" id="KW-0238">DNA-binding</keyword>
<evidence type="ECO:0000259" key="9">
    <source>
        <dbReference type="Pfam" id="PF00136"/>
    </source>
</evidence>
<comment type="catalytic activity">
    <reaction evidence="6 7">
        <text>DNA(n) + a 2'-deoxyribonucleoside 5'-triphosphate = DNA(n+1) + diphosphate</text>
        <dbReference type="Rhea" id="RHEA:22508"/>
        <dbReference type="Rhea" id="RHEA-COMP:17339"/>
        <dbReference type="Rhea" id="RHEA-COMP:17340"/>
        <dbReference type="ChEBI" id="CHEBI:33019"/>
        <dbReference type="ChEBI" id="CHEBI:61560"/>
        <dbReference type="ChEBI" id="CHEBI:173112"/>
        <dbReference type="EC" id="2.7.7.7"/>
    </reaction>
</comment>